<comment type="similarity">
    <text evidence="1 2">Belongs to the phD/YefM antitoxin family.</text>
</comment>
<dbReference type="RefSeq" id="WP_119320896.1">
    <property type="nucleotide sequence ID" value="NZ_AP025739.1"/>
</dbReference>
<dbReference type="OrthoDB" id="9800503at2"/>
<dbReference type="Proteomes" id="UP000287394">
    <property type="component" value="Chromosome"/>
</dbReference>
<evidence type="ECO:0000256" key="2">
    <source>
        <dbReference type="RuleBase" id="RU362080"/>
    </source>
</evidence>
<dbReference type="Pfam" id="PF02604">
    <property type="entry name" value="PhdYeFM_antitox"/>
    <property type="match status" value="1"/>
</dbReference>
<dbReference type="Gene3D" id="3.40.1620.10">
    <property type="entry name" value="YefM-like domain"/>
    <property type="match status" value="1"/>
</dbReference>
<dbReference type="SUPFAM" id="SSF143120">
    <property type="entry name" value="YefM-like"/>
    <property type="match status" value="1"/>
</dbReference>
<dbReference type="InterPro" id="IPR051416">
    <property type="entry name" value="phD-YefM_TA_antitoxins"/>
</dbReference>
<dbReference type="PANTHER" id="PTHR35377:SF8">
    <property type="entry name" value="ANTITOXIN VAPB22"/>
    <property type="match status" value="1"/>
</dbReference>
<sequence length="79" mass="8532">MTIGTFEAKQNFSSLMQRVAGGEIVTITKRGVPVARIMPVAADAPLTAEEAVQRMLDFPKATLGAGLSIKQLIEEGRRF</sequence>
<dbReference type="EMBL" id="AP025739">
    <property type="protein sequence ID" value="BDI28839.1"/>
    <property type="molecule type" value="Genomic_DNA"/>
</dbReference>
<gene>
    <name evidence="3" type="ORF">CCAX7_008900</name>
</gene>
<comment type="function">
    <text evidence="2">Antitoxin component of a type II toxin-antitoxin (TA) system.</text>
</comment>
<dbReference type="PANTHER" id="PTHR35377">
    <property type="entry name" value="ANTITOXIN VAPB49-RELATED-RELATED"/>
    <property type="match status" value="1"/>
</dbReference>
<dbReference type="InterPro" id="IPR006442">
    <property type="entry name" value="Antitoxin_Phd/YefM"/>
</dbReference>
<proteinExistence type="inferred from homology"/>
<evidence type="ECO:0000313" key="4">
    <source>
        <dbReference type="Proteomes" id="UP000287394"/>
    </source>
</evidence>
<dbReference type="KEGG" id="ccot:CCAX7_008900"/>
<reference evidence="3 4" key="1">
    <citation type="journal article" date="2019" name="Int. J. Syst. Evol. Microbiol.">
        <title>Capsulimonas corticalis gen. nov., sp. nov., an aerobic capsulated bacterium, of a novel bacterial order, Capsulimonadales ord. nov., of the class Armatimonadia of the phylum Armatimonadetes.</title>
        <authorList>
            <person name="Li J."/>
            <person name="Kudo C."/>
            <person name="Tonouchi A."/>
        </authorList>
    </citation>
    <scope>NUCLEOTIDE SEQUENCE [LARGE SCALE GENOMIC DNA]</scope>
    <source>
        <strain evidence="3 4">AX-7</strain>
    </source>
</reference>
<dbReference type="AlphaFoldDB" id="A0A402CU39"/>
<evidence type="ECO:0000313" key="3">
    <source>
        <dbReference type="EMBL" id="BDI28839.1"/>
    </source>
</evidence>
<name>A0A402CU39_9BACT</name>
<dbReference type="NCBIfam" id="TIGR01552">
    <property type="entry name" value="phd_fam"/>
    <property type="match status" value="1"/>
</dbReference>
<keyword evidence="4" id="KW-1185">Reference proteome</keyword>
<evidence type="ECO:0000256" key="1">
    <source>
        <dbReference type="ARBA" id="ARBA00009981"/>
    </source>
</evidence>
<dbReference type="InterPro" id="IPR036165">
    <property type="entry name" value="YefM-like_sf"/>
</dbReference>
<organism evidence="3 4">
    <name type="scientific">Capsulimonas corticalis</name>
    <dbReference type="NCBI Taxonomy" id="2219043"/>
    <lineage>
        <taxon>Bacteria</taxon>
        <taxon>Bacillati</taxon>
        <taxon>Armatimonadota</taxon>
        <taxon>Armatimonadia</taxon>
        <taxon>Capsulimonadales</taxon>
        <taxon>Capsulimonadaceae</taxon>
        <taxon>Capsulimonas</taxon>
    </lineage>
</organism>
<protein>
    <recommendedName>
        <fullName evidence="2">Antitoxin</fullName>
    </recommendedName>
</protein>
<accession>A0A402CU39</accession>